<dbReference type="RefSeq" id="WP_141345575.1">
    <property type="nucleotide sequence ID" value="NZ_BJLF01000009.1"/>
</dbReference>
<proteinExistence type="inferred from homology"/>
<dbReference type="InterPro" id="IPR000914">
    <property type="entry name" value="SBP_5_dom"/>
</dbReference>
<name>A0A4Y3HWZ7_9VIBR</name>
<feature type="chain" id="PRO_5021395196" evidence="3">
    <location>
        <begin position="23"/>
        <end position="547"/>
    </location>
</feature>
<evidence type="ECO:0000313" key="6">
    <source>
        <dbReference type="Proteomes" id="UP000318717"/>
    </source>
</evidence>
<feature type="domain" description="Solute-binding protein family 5" evidence="4">
    <location>
        <begin position="71"/>
        <end position="450"/>
    </location>
</feature>
<dbReference type="Pfam" id="PF00496">
    <property type="entry name" value="SBP_bac_5"/>
    <property type="match status" value="1"/>
</dbReference>
<evidence type="ECO:0000256" key="1">
    <source>
        <dbReference type="ARBA" id="ARBA00005695"/>
    </source>
</evidence>
<organism evidence="5 6">
    <name type="scientific">Vibrio inusitatus NBRC 102082</name>
    <dbReference type="NCBI Taxonomy" id="1219070"/>
    <lineage>
        <taxon>Bacteria</taxon>
        <taxon>Pseudomonadati</taxon>
        <taxon>Pseudomonadota</taxon>
        <taxon>Gammaproteobacteria</taxon>
        <taxon>Vibrionales</taxon>
        <taxon>Vibrionaceae</taxon>
        <taxon>Vibrio</taxon>
    </lineage>
</organism>
<dbReference type="GO" id="GO:1904680">
    <property type="term" value="F:peptide transmembrane transporter activity"/>
    <property type="evidence" value="ECO:0007669"/>
    <property type="project" value="TreeGrafter"/>
</dbReference>
<reference evidence="5 6" key="1">
    <citation type="submission" date="2019-06" db="EMBL/GenBank/DDBJ databases">
        <title>Whole genome shotgun sequence of Vibrio inusitatus NBRC 102082.</title>
        <authorList>
            <person name="Hosoyama A."/>
            <person name="Uohara A."/>
            <person name="Ohji S."/>
            <person name="Ichikawa N."/>
        </authorList>
    </citation>
    <scope>NUCLEOTIDE SEQUENCE [LARGE SCALE GENOMIC DNA]</scope>
    <source>
        <strain evidence="5 6">NBRC 102082</strain>
    </source>
</reference>
<keyword evidence="2 3" id="KW-0732">Signal</keyword>
<dbReference type="Gene3D" id="3.90.76.10">
    <property type="entry name" value="Dipeptide-binding Protein, Domain 1"/>
    <property type="match status" value="1"/>
</dbReference>
<dbReference type="CDD" id="cd08509">
    <property type="entry name" value="PBP2_TmCBP_oligosaccharides_like"/>
    <property type="match status" value="1"/>
</dbReference>
<dbReference type="EMBL" id="BJLF01000009">
    <property type="protein sequence ID" value="GEA51250.1"/>
    <property type="molecule type" value="Genomic_DNA"/>
</dbReference>
<evidence type="ECO:0000313" key="5">
    <source>
        <dbReference type="EMBL" id="GEA51250.1"/>
    </source>
</evidence>
<comment type="similarity">
    <text evidence="1">Belongs to the bacterial solute-binding protein 5 family.</text>
</comment>
<dbReference type="PIRSF" id="PIRSF002741">
    <property type="entry name" value="MppA"/>
    <property type="match status" value="1"/>
</dbReference>
<accession>A0A4Y3HWZ7</accession>
<protein>
    <submittedName>
        <fullName evidence="5">ABC transporter substrate-binding protein</fullName>
    </submittedName>
</protein>
<dbReference type="GO" id="GO:0043190">
    <property type="term" value="C:ATP-binding cassette (ABC) transporter complex"/>
    <property type="evidence" value="ECO:0007669"/>
    <property type="project" value="InterPro"/>
</dbReference>
<evidence type="ECO:0000256" key="3">
    <source>
        <dbReference type="SAM" id="SignalP"/>
    </source>
</evidence>
<dbReference type="GO" id="GO:0042938">
    <property type="term" value="P:dipeptide transport"/>
    <property type="evidence" value="ECO:0007669"/>
    <property type="project" value="TreeGrafter"/>
</dbReference>
<dbReference type="PANTHER" id="PTHR30290:SF38">
    <property type="entry name" value="D,D-DIPEPTIDE-BINDING PERIPLASMIC PROTEIN DDPA-RELATED"/>
    <property type="match status" value="1"/>
</dbReference>
<dbReference type="Gene3D" id="3.10.105.10">
    <property type="entry name" value="Dipeptide-binding Protein, Domain 3"/>
    <property type="match status" value="1"/>
</dbReference>
<keyword evidence="6" id="KW-1185">Reference proteome</keyword>
<dbReference type="InterPro" id="IPR039424">
    <property type="entry name" value="SBP_5"/>
</dbReference>
<dbReference type="Proteomes" id="UP000318717">
    <property type="component" value="Unassembled WGS sequence"/>
</dbReference>
<dbReference type="GO" id="GO:0030288">
    <property type="term" value="C:outer membrane-bounded periplasmic space"/>
    <property type="evidence" value="ECO:0007669"/>
    <property type="project" value="TreeGrafter"/>
</dbReference>
<comment type="caution">
    <text evidence="5">The sequence shown here is derived from an EMBL/GenBank/DDBJ whole genome shotgun (WGS) entry which is preliminary data.</text>
</comment>
<dbReference type="PANTHER" id="PTHR30290">
    <property type="entry name" value="PERIPLASMIC BINDING COMPONENT OF ABC TRANSPORTER"/>
    <property type="match status" value="1"/>
</dbReference>
<dbReference type="InterPro" id="IPR030678">
    <property type="entry name" value="Peptide/Ni-bd"/>
</dbReference>
<evidence type="ECO:0000256" key="2">
    <source>
        <dbReference type="ARBA" id="ARBA00022729"/>
    </source>
</evidence>
<evidence type="ECO:0000259" key="4">
    <source>
        <dbReference type="Pfam" id="PF00496"/>
    </source>
</evidence>
<sequence length="547" mass="61800">MLKKTAVASLVVGLLTTGATFANTEIKQGGEITVPAIGTGFVENFNPYTQKDIVAGTMFEPLFIHNGKTGEIEPRIAESITQSEDLMTITIKVRPNLKWSDGKPLTAEDVAYSYALTKDNKAFDVKGMWSGYTESVTATDDTTVVIKMAKADSTFIWGLKDYYIVPKHVWSKVENLTTFTNPNPVGNGPMTEVALMTPQQIKLCRNPHYWQAEQGRPYLDCIIARSYNDNSQIQAALMKGEIDWASNFVADIDKTFVDRDPENNHYWYPANDAIQLYLNTKKAPLDDVNVRRALSMALDREDIVEFAAYGYPTANHYMGGLGQYFEAYVNQDIEKKFAKYSTYNFDEANRLLDEAGLKDTNGDGIRNMPGGENVEFDIEVVNGWTDWVQTVQMVSEYFEEVGVKANVKTVDWSVYDKNLKEGGYDISINWSNTNNAHPIQAYQDYFSASAVGKSWHAGHGIFSQEISDKIDAFTQTTDEKVQREILDELEAFAAEQVAFIPLFSNPTWFQYRTERVVGWPDAENPYIHPNYYQADKKVKILDHLHAK</sequence>
<dbReference type="OrthoDB" id="9801912at2"/>
<dbReference type="Gene3D" id="3.40.190.10">
    <property type="entry name" value="Periplasmic binding protein-like II"/>
    <property type="match status" value="1"/>
</dbReference>
<feature type="signal peptide" evidence="3">
    <location>
        <begin position="1"/>
        <end position="22"/>
    </location>
</feature>
<dbReference type="AlphaFoldDB" id="A0A4Y3HWZ7"/>
<gene>
    <name evidence="5" type="ORF">VIN01S_20540</name>
</gene>
<dbReference type="SUPFAM" id="SSF53850">
    <property type="entry name" value="Periplasmic binding protein-like II"/>
    <property type="match status" value="1"/>
</dbReference>